<organism evidence="3 4">
    <name type="scientific">Actinomyces respiraculi</name>
    <dbReference type="NCBI Taxonomy" id="2744574"/>
    <lineage>
        <taxon>Bacteria</taxon>
        <taxon>Bacillati</taxon>
        <taxon>Actinomycetota</taxon>
        <taxon>Actinomycetes</taxon>
        <taxon>Actinomycetales</taxon>
        <taxon>Actinomycetaceae</taxon>
        <taxon>Actinomyces</taxon>
    </lineage>
</organism>
<evidence type="ECO:0000313" key="4">
    <source>
        <dbReference type="Proteomes" id="UP000594637"/>
    </source>
</evidence>
<reference evidence="3 4" key="1">
    <citation type="submission" date="2020-11" db="EMBL/GenBank/DDBJ databases">
        <title>Actinomyces sp. ZJ750.</title>
        <authorList>
            <person name="Zhou J."/>
        </authorList>
    </citation>
    <scope>NUCLEOTIDE SEQUENCE [LARGE SCALE GENOMIC DNA]</scope>
    <source>
        <strain evidence="3 4">ZJ750</strain>
    </source>
</reference>
<dbReference type="KEGG" id="arep:ID810_08225"/>
<gene>
    <name evidence="3" type="ORF">ID810_08225</name>
</gene>
<evidence type="ECO:0000313" key="3">
    <source>
        <dbReference type="EMBL" id="QPL04755.1"/>
    </source>
</evidence>
<name>A0A7T0LJF1_9ACTO</name>
<dbReference type="SUPFAM" id="SSF53474">
    <property type="entry name" value="alpha/beta-Hydrolases"/>
    <property type="match status" value="1"/>
</dbReference>
<dbReference type="PANTHER" id="PTHR48081:SF8">
    <property type="entry name" value="ALPHA_BETA HYDROLASE FOLD-3 DOMAIN-CONTAINING PROTEIN-RELATED"/>
    <property type="match status" value="1"/>
</dbReference>
<dbReference type="InterPro" id="IPR050300">
    <property type="entry name" value="GDXG_lipolytic_enzyme"/>
</dbReference>
<dbReference type="RefSeq" id="WP_166856776.1">
    <property type="nucleotide sequence ID" value="NZ_CP063989.1"/>
</dbReference>
<evidence type="ECO:0000256" key="1">
    <source>
        <dbReference type="ARBA" id="ARBA00022801"/>
    </source>
</evidence>
<dbReference type="PANTHER" id="PTHR48081">
    <property type="entry name" value="AB HYDROLASE SUPERFAMILY PROTEIN C4A8.06C"/>
    <property type="match status" value="1"/>
</dbReference>
<sequence>MSARTHRPRTACRRPGLLVIAAGVGTTAALVNRLHLHRDIAAEVHPDLQVPRLIVPPALALGKPLACTALTALMARAKTRITGRPPAMPAQRTWDPALDLQALTIDSPDSAASAHSARAVRVVVATSAAARDAFAAGRSVPALLWVHGGGHVLGDADADVEVFRLLANELGAVAVAVDYRTAFTAPHPADVDDCWTALTWLLNGGLGAVDPRRIAVVGESAGGGTAASLVQRAVDHGIHLAAQVLIYPMLDDRAATRARHGSAPRTRGRLLWSRSLDRLGWAAYLRGPGGTGPGSARPYAVPGRRTDLSGMPPTWIGVGDLDLFHDDDVAYASRLRESGVACELVVVPGMYHAADRVAPQVPVMQTWRASMIAHLRRYLEPVGRDRT</sequence>
<dbReference type="AlphaFoldDB" id="A0A7T0LJF1"/>
<dbReference type="GO" id="GO:0016787">
    <property type="term" value="F:hydrolase activity"/>
    <property type="evidence" value="ECO:0007669"/>
    <property type="project" value="UniProtKB-KW"/>
</dbReference>
<feature type="domain" description="Alpha/beta hydrolase fold-3" evidence="2">
    <location>
        <begin position="143"/>
        <end position="353"/>
    </location>
</feature>
<evidence type="ECO:0000259" key="2">
    <source>
        <dbReference type="Pfam" id="PF07859"/>
    </source>
</evidence>
<keyword evidence="4" id="KW-1185">Reference proteome</keyword>
<dbReference type="Proteomes" id="UP000594637">
    <property type="component" value="Chromosome"/>
</dbReference>
<dbReference type="EMBL" id="CP063989">
    <property type="protein sequence ID" value="QPL04755.1"/>
    <property type="molecule type" value="Genomic_DNA"/>
</dbReference>
<keyword evidence="1 3" id="KW-0378">Hydrolase</keyword>
<proteinExistence type="predicted"/>
<dbReference type="InterPro" id="IPR013094">
    <property type="entry name" value="AB_hydrolase_3"/>
</dbReference>
<dbReference type="Pfam" id="PF07859">
    <property type="entry name" value="Abhydrolase_3"/>
    <property type="match status" value="1"/>
</dbReference>
<dbReference type="Gene3D" id="3.40.50.1820">
    <property type="entry name" value="alpha/beta hydrolase"/>
    <property type="match status" value="1"/>
</dbReference>
<protein>
    <submittedName>
        <fullName evidence="3">Alpha/beta hydrolase</fullName>
    </submittedName>
</protein>
<dbReference type="InterPro" id="IPR029058">
    <property type="entry name" value="AB_hydrolase_fold"/>
</dbReference>
<accession>A0A7T0LJF1</accession>